<dbReference type="AlphaFoldDB" id="A0A917UWM8"/>
<dbReference type="PANTHER" id="PTHR36503:SF1">
    <property type="entry name" value="BLR2520 PROTEIN"/>
    <property type="match status" value="1"/>
</dbReference>
<organism evidence="2 3">
    <name type="scientific">Agromyces bauzanensis</name>
    <dbReference type="NCBI Taxonomy" id="1308924"/>
    <lineage>
        <taxon>Bacteria</taxon>
        <taxon>Bacillati</taxon>
        <taxon>Actinomycetota</taxon>
        <taxon>Actinomycetes</taxon>
        <taxon>Micrococcales</taxon>
        <taxon>Microbacteriaceae</taxon>
        <taxon>Agromyces</taxon>
    </lineage>
</organism>
<protein>
    <submittedName>
        <fullName evidence="2">Glyoxalase</fullName>
    </submittedName>
</protein>
<evidence type="ECO:0000313" key="2">
    <source>
        <dbReference type="EMBL" id="GGJ90228.1"/>
    </source>
</evidence>
<reference evidence="2" key="2">
    <citation type="submission" date="2020-09" db="EMBL/GenBank/DDBJ databases">
        <authorList>
            <person name="Sun Q."/>
            <person name="Zhou Y."/>
        </authorList>
    </citation>
    <scope>NUCLEOTIDE SEQUENCE</scope>
    <source>
        <strain evidence="2">CGMCC 1.8984</strain>
    </source>
</reference>
<dbReference type="PANTHER" id="PTHR36503">
    <property type="entry name" value="BLR2520 PROTEIN"/>
    <property type="match status" value="1"/>
</dbReference>
<dbReference type="Proteomes" id="UP000636956">
    <property type="component" value="Unassembled WGS sequence"/>
</dbReference>
<proteinExistence type="predicted"/>
<name>A0A917UWM8_9MICO</name>
<dbReference type="InterPro" id="IPR037523">
    <property type="entry name" value="VOC_core"/>
</dbReference>
<feature type="domain" description="VOC" evidence="1">
    <location>
        <begin position="6"/>
        <end position="134"/>
    </location>
</feature>
<keyword evidence="3" id="KW-1185">Reference proteome</keyword>
<sequence length="153" mass="16403">MAVPQRFTLITVGVADVDVATAFYRRLGWRQSTHSADGITFFSTPGPIIALWTSPELAVDAGLASQTDAPWPAPGFRGVALAVNFDTRAEVDAALVDWQAAGGEVTKPAVETEWGGYSGYGADPDGNLWEFAHNPFWPLDERGMPHLDGGDVE</sequence>
<evidence type="ECO:0000259" key="1">
    <source>
        <dbReference type="PROSITE" id="PS51819"/>
    </source>
</evidence>
<dbReference type="Pfam" id="PF00903">
    <property type="entry name" value="Glyoxalase"/>
    <property type="match status" value="1"/>
</dbReference>
<gene>
    <name evidence="2" type="ORF">GCM10011372_31010</name>
</gene>
<accession>A0A917UWM8</accession>
<dbReference type="SUPFAM" id="SSF54593">
    <property type="entry name" value="Glyoxalase/Bleomycin resistance protein/Dihydroxybiphenyl dioxygenase"/>
    <property type="match status" value="1"/>
</dbReference>
<dbReference type="EMBL" id="BMMD01000021">
    <property type="protein sequence ID" value="GGJ90228.1"/>
    <property type="molecule type" value="Genomic_DNA"/>
</dbReference>
<dbReference type="InterPro" id="IPR029068">
    <property type="entry name" value="Glyas_Bleomycin-R_OHBP_Dase"/>
</dbReference>
<evidence type="ECO:0000313" key="3">
    <source>
        <dbReference type="Proteomes" id="UP000636956"/>
    </source>
</evidence>
<reference evidence="2" key="1">
    <citation type="journal article" date="2014" name="Int. J. Syst. Evol. Microbiol.">
        <title>Complete genome sequence of Corynebacterium casei LMG S-19264T (=DSM 44701T), isolated from a smear-ripened cheese.</title>
        <authorList>
            <consortium name="US DOE Joint Genome Institute (JGI-PGF)"/>
            <person name="Walter F."/>
            <person name="Albersmeier A."/>
            <person name="Kalinowski J."/>
            <person name="Ruckert C."/>
        </authorList>
    </citation>
    <scope>NUCLEOTIDE SEQUENCE</scope>
    <source>
        <strain evidence="2">CGMCC 1.8984</strain>
    </source>
</reference>
<dbReference type="InterPro" id="IPR004360">
    <property type="entry name" value="Glyas_Fos-R_dOase_dom"/>
</dbReference>
<dbReference type="PROSITE" id="PS51819">
    <property type="entry name" value="VOC"/>
    <property type="match status" value="1"/>
</dbReference>
<dbReference type="Gene3D" id="3.10.180.10">
    <property type="entry name" value="2,3-Dihydroxybiphenyl 1,2-Dioxygenase, domain 1"/>
    <property type="match status" value="1"/>
</dbReference>
<comment type="caution">
    <text evidence="2">The sequence shown here is derived from an EMBL/GenBank/DDBJ whole genome shotgun (WGS) entry which is preliminary data.</text>
</comment>
<dbReference type="RefSeq" id="WP_188744312.1">
    <property type="nucleotide sequence ID" value="NZ_BAABFW010000027.1"/>
</dbReference>